<dbReference type="EMBL" id="GGEC01012251">
    <property type="protein sequence ID" value="MBW92734.1"/>
    <property type="molecule type" value="Transcribed_RNA"/>
</dbReference>
<dbReference type="EMBL" id="GGEC01012250">
    <property type="protein sequence ID" value="MBW92733.1"/>
    <property type="molecule type" value="Transcribed_RNA"/>
</dbReference>
<accession>A0A2P2JGX8</accession>
<proteinExistence type="predicted"/>
<protein>
    <submittedName>
        <fullName evidence="1">Uncharacterized protein</fullName>
    </submittedName>
</protein>
<dbReference type="AlphaFoldDB" id="A0A2P2JGX8"/>
<reference evidence="1" key="1">
    <citation type="submission" date="2018-02" db="EMBL/GenBank/DDBJ databases">
        <title>Rhizophora mucronata_Transcriptome.</title>
        <authorList>
            <person name="Meera S.P."/>
            <person name="Sreeshan A."/>
            <person name="Augustine A."/>
        </authorList>
    </citation>
    <scope>NUCLEOTIDE SEQUENCE</scope>
    <source>
        <tissue evidence="1">Leaf</tissue>
    </source>
</reference>
<name>A0A2P2JGX8_RHIMU</name>
<evidence type="ECO:0000313" key="1">
    <source>
        <dbReference type="EMBL" id="MBW92734.1"/>
    </source>
</evidence>
<sequence>MSRYLRLLCSKGYFVCQFSNLKDRRCMELAVHLVKDTQCKFLFYDAI</sequence>
<organism evidence="1">
    <name type="scientific">Rhizophora mucronata</name>
    <name type="common">Asiatic mangrove</name>
    <dbReference type="NCBI Taxonomy" id="61149"/>
    <lineage>
        <taxon>Eukaryota</taxon>
        <taxon>Viridiplantae</taxon>
        <taxon>Streptophyta</taxon>
        <taxon>Embryophyta</taxon>
        <taxon>Tracheophyta</taxon>
        <taxon>Spermatophyta</taxon>
        <taxon>Magnoliopsida</taxon>
        <taxon>eudicotyledons</taxon>
        <taxon>Gunneridae</taxon>
        <taxon>Pentapetalae</taxon>
        <taxon>rosids</taxon>
        <taxon>fabids</taxon>
        <taxon>Malpighiales</taxon>
        <taxon>Rhizophoraceae</taxon>
        <taxon>Rhizophora</taxon>
    </lineage>
</organism>